<evidence type="ECO:0000256" key="4">
    <source>
        <dbReference type="SAM" id="MobiDB-lite"/>
    </source>
</evidence>
<evidence type="ECO:0000256" key="3">
    <source>
        <dbReference type="SAM" id="Coils"/>
    </source>
</evidence>
<protein>
    <recommendedName>
        <fullName evidence="5">Periplakin-like plectin repeat domain-containing protein</fullName>
    </recommendedName>
</protein>
<proteinExistence type="predicted"/>
<dbReference type="GO" id="GO:0005198">
    <property type="term" value="F:structural molecule activity"/>
    <property type="evidence" value="ECO:0007669"/>
    <property type="project" value="TreeGrafter"/>
</dbReference>
<dbReference type="PANTHER" id="PTHR23169">
    <property type="entry name" value="ENVOPLAKIN"/>
    <property type="match status" value="1"/>
</dbReference>
<dbReference type="EMBL" id="JAACNH010000007">
    <property type="protein sequence ID" value="KAG8436074.1"/>
    <property type="molecule type" value="Genomic_DNA"/>
</dbReference>
<dbReference type="OrthoDB" id="9945740at2759"/>
<evidence type="ECO:0000313" key="6">
    <source>
        <dbReference type="EMBL" id="KAG8436074.1"/>
    </source>
</evidence>
<organism evidence="6 7">
    <name type="scientific">Hymenochirus boettgeri</name>
    <name type="common">Congo dwarf clawed frog</name>
    <dbReference type="NCBI Taxonomy" id="247094"/>
    <lineage>
        <taxon>Eukaryota</taxon>
        <taxon>Metazoa</taxon>
        <taxon>Chordata</taxon>
        <taxon>Craniata</taxon>
        <taxon>Vertebrata</taxon>
        <taxon>Euteleostomi</taxon>
        <taxon>Amphibia</taxon>
        <taxon>Batrachia</taxon>
        <taxon>Anura</taxon>
        <taxon>Pipoidea</taxon>
        <taxon>Pipidae</taxon>
        <taxon>Pipinae</taxon>
        <taxon>Hymenochirus</taxon>
    </lineage>
</organism>
<sequence length="1376" mass="159721">MHGKSMEASRRQPRERGLKRKRDLVDKQDNLLKLNRSLKDTELSCGTLQTNCQEHSPDLPHQRARVQRLNDRYHSVADQLDQREKILRDNNLPYQQYKSSCDSLDSWLRNLPKSQVTAADSPSQVNYKLQSQKRLVDEIQRKEPEKNNVIKISDGLINALDDYEKQTERYRCTLSSASPDPPKKANSVCLRQGIQDQTSDLLTRYTQATVENKQQLNQMDFAKKVLEKSDNTDGIQVTTMPSLRSENALRSAKESENLSNELEEEKKKVSQVQQTLEENRKRLILLKTQRPVERIEEKEIMQYYREPRLETELTTMKSQADKVNKEREGTQAEIITLNKRLVILEEQRKNIKPQLLTKEVTEIEKDPVLESQSQSLTKEIKQLKDENNSISVEIESLKKQLLMLEQKQPNIKERVVLKEVVKLERDPEMVKSARTLQLQIDDETFKRKSLQENILKLRTRIEELEKLIESVEPKVIVKEVKKIEQDPEILKEAARLRTLIEEERSKFVVVTREMTEIQSKYMVVQKQKPKIEIKEIVNEVFVVEPETEKEIARLKSVLQEVSSGKSMYEKDINTISNQLNVLKSQKPTVEYKEVVKEVVKLEKTPELLKEIERLRGQITDMESTNNKYIEQKAKLTKERDEWKIERSKVETKTVNREVVNYENDPVLIKEAERLRQELRDEAKKRREVEDVVYDLQNKYILLERRKPEERVVVQEVLLVKQDPKIKDDHFRLSRTFDEEVGNRRRLEREVQQLRSLVEEKEKMLNFQEERDKKLAAEKELRQITLRIKEIEESPPPVQEKIVMEEVVKVERDPHLEKSANSLRTELDKERSQMLNIERECKNLQMKIDILQREKSLEKTIYKEVIRVEKDKVLQNERARLRELFQKERNARQDLEDEAKRLTEKTERVDAMKKSWSKEEGDLQKTKMQAQQEKTAIENELLELRRQKQQKSVVLSKESELLSQKAENERLKKMQMGQELSLLETKILSEKDSIYEKEKNIREMQSRANLEERSQETQMRETNISTKISILDPETGKEMSPYEAYKKGIIDRSQYFQLQELECDWEEVSTMGASGEISVLLDKKSGKQYSIDDALRAKKITKEDLQRYRDGKLAISEFALLVAGETRPQPVSIGSIIAPRSPSSTSQGHGFFNQSSPKVFHDDSFPIAGVLDTTTDSKCTIKSAVGRKILDAETAQKLLEAQAATGGIVHIMSKERYSVHKAIDKGLVDSNNTKSLLSAQKAFTGVEDPVTKKRLSVGEAVQKGIMSNENALPYLVVQHLTGGLIDTKQTGRIPVSEAVEQGLVSKELAEQIQDEKQYKKDLIDPISKENINYKDAMDRCQKDPGSGLLLLKAASDSYKPAVYRPVNLIPSLTSFNY</sequence>
<dbReference type="Gene3D" id="3.90.1290.10">
    <property type="entry name" value="Plakin repeat"/>
    <property type="match status" value="1"/>
</dbReference>
<feature type="compositionally biased region" description="Basic and acidic residues" evidence="4">
    <location>
        <begin position="1"/>
        <end position="16"/>
    </location>
</feature>
<name>A0A8T2IY92_9PIPI</name>
<dbReference type="Gene3D" id="3.30.160.780">
    <property type="match status" value="1"/>
</dbReference>
<dbReference type="InterPro" id="IPR043197">
    <property type="entry name" value="Plakin"/>
</dbReference>
<keyword evidence="1" id="KW-0597">Phosphoprotein</keyword>
<dbReference type="GO" id="GO:0045296">
    <property type="term" value="F:cadherin binding"/>
    <property type="evidence" value="ECO:0007669"/>
    <property type="project" value="TreeGrafter"/>
</dbReference>
<dbReference type="SUPFAM" id="SSF75399">
    <property type="entry name" value="Plakin repeat"/>
    <property type="match status" value="2"/>
</dbReference>
<dbReference type="GO" id="GO:0005882">
    <property type="term" value="C:intermediate filament"/>
    <property type="evidence" value="ECO:0007669"/>
    <property type="project" value="TreeGrafter"/>
</dbReference>
<accession>A0A8T2IY92</accession>
<dbReference type="SMART" id="SM00250">
    <property type="entry name" value="PLEC"/>
    <property type="match status" value="7"/>
</dbReference>
<feature type="domain" description="Periplakin-like plectin repeat" evidence="5">
    <location>
        <begin position="766"/>
        <end position="912"/>
    </location>
</feature>
<evidence type="ECO:0000256" key="2">
    <source>
        <dbReference type="ARBA" id="ARBA00022737"/>
    </source>
</evidence>
<dbReference type="Proteomes" id="UP000812440">
    <property type="component" value="Chromosome 4"/>
</dbReference>
<evidence type="ECO:0000313" key="7">
    <source>
        <dbReference type="Proteomes" id="UP000812440"/>
    </source>
</evidence>
<keyword evidence="2" id="KW-0677">Repeat</keyword>
<dbReference type="FunFam" id="3.30.160.780:FF:000002">
    <property type="entry name" value="Envoplakin b"/>
    <property type="match status" value="1"/>
</dbReference>
<dbReference type="GO" id="GO:0042060">
    <property type="term" value="P:wound healing"/>
    <property type="evidence" value="ECO:0007669"/>
    <property type="project" value="TreeGrafter"/>
</dbReference>
<dbReference type="Gene3D" id="1.20.58.60">
    <property type="match status" value="1"/>
</dbReference>
<dbReference type="InterPro" id="IPR001101">
    <property type="entry name" value="Plectin_repeat"/>
</dbReference>
<gene>
    <name evidence="6" type="ORF">GDO86_007250</name>
</gene>
<feature type="compositionally biased region" description="Polar residues" evidence="4">
    <location>
        <begin position="232"/>
        <end position="245"/>
    </location>
</feature>
<dbReference type="PANTHER" id="PTHR23169:SF7">
    <property type="entry name" value="ENVOPLAKIN"/>
    <property type="match status" value="1"/>
</dbReference>
<feature type="region of interest" description="Disordered" evidence="4">
    <location>
        <begin position="232"/>
        <end position="264"/>
    </location>
</feature>
<keyword evidence="7" id="KW-1185">Reference proteome</keyword>
<feature type="domain" description="Periplakin-like plectin repeat" evidence="5">
    <location>
        <begin position="307"/>
        <end position="470"/>
    </location>
</feature>
<dbReference type="GO" id="GO:0016020">
    <property type="term" value="C:membrane"/>
    <property type="evidence" value="ECO:0007669"/>
    <property type="project" value="TreeGrafter"/>
</dbReference>
<dbReference type="InterPro" id="IPR035915">
    <property type="entry name" value="Plakin_repeat_sf"/>
</dbReference>
<comment type="caution">
    <text evidence="6">The sequence shown here is derived from an EMBL/GenBank/DDBJ whole genome shotgun (WGS) entry which is preliminary data.</text>
</comment>
<dbReference type="GO" id="GO:0005737">
    <property type="term" value="C:cytoplasm"/>
    <property type="evidence" value="ECO:0007669"/>
    <property type="project" value="TreeGrafter"/>
</dbReference>
<dbReference type="FunFam" id="3.90.1290.10:FF:000010">
    <property type="entry name" value="Envoplakin a"/>
    <property type="match status" value="1"/>
</dbReference>
<dbReference type="GO" id="GO:0045104">
    <property type="term" value="P:intermediate filament cytoskeleton organization"/>
    <property type="evidence" value="ECO:0007669"/>
    <property type="project" value="InterPro"/>
</dbReference>
<feature type="coiled-coil region" evidence="3">
    <location>
        <begin position="736"/>
        <end position="793"/>
    </location>
</feature>
<keyword evidence="3" id="KW-0175">Coiled coil</keyword>
<dbReference type="Pfam" id="PF26346">
    <property type="entry name" value="Plectin_PPL"/>
    <property type="match status" value="3"/>
</dbReference>
<dbReference type="InterPro" id="IPR058847">
    <property type="entry name" value="Plectin_PPL"/>
</dbReference>
<feature type="coiled-coil region" evidence="3">
    <location>
        <begin position="819"/>
        <end position="949"/>
    </location>
</feature>
<evidence type="ECO:0000256" key="1">
    <source>
        <dbReference type="ARBA" id="ARBA00022553"/>
    </source>
</evidence>
<feature type="domain" description="Periplakin-like plectin repeat" evidence="5">
    <location>
        <begin position="545"/>
        <end position="709"/>
    </location>
</feature>
<reference evidence="6" key="1">
    <citation type="thesis" date="2020" institute="ProQuest LLC" country="789 East Eisenhower Parkway, Ann Arbor, MI, USA">
        <title>Comparative Genomics and Chromosome Evolution.</title>
        <authorList>
            <person name="Mudd A.B."/>
        </authorList>
    </citation>
    <scope>NUCLEOTIDE SEQUENCE</scope>
    <source>
        <strain evidence="6">Female2</strain>
        <tissue evidence="6">Blood</tissue>
    </source>
</reference>
<dbReference type="Pfam" id="PF00681">
    <property type="entry name" value="Plectin"/>
    <property type="match status" value="4"/>
</dbReference>
<feature type="coiled-coil region" evidence="3">
    <location>
        <begin position="373"/>
        <end position="414"/>
    </location>
</feature>
<feature type="region of interest" description="Disordered" evidence="4">
    <location>
        <begin position="1"/>
        <end position="24"/>
    </location>
</feature>
<feature type="coiled-coil region" evidence="3">
    <location>
        <begin position="313"/>
        <end position="347"/>
    </location>
</feature>
<evidence type="ECO:0000259" key="5">
    <source>
        <dbReference type="Pfam" id="PF26346"/>
    </source>
</evidence>
<feature type="coiled-coil region" evidence="3">
    <location>
        <begin position="611"/>
        <end position="691"/>
    </location>
</feature>